<feature type="compositionally biased region" description="Polar residues" evidence="1">
    <location>
        <begin position="257"/>
        <end position="274"/>
    </location>
</feature>
<keyword evidence="4" id="KW-1185">Reference proteome</keyword>
<evidence type="ECO:0000313" key="3">
    <source>
        <dbReference type="EMBL" id="GAA1391090.1"/>
    </source>
</evidence>
<feature type="region of interest" description="Disordered" evidence="1">
    <location>
        <begin position="117"/>
        <end position="723"/>
    </location>
</feature>
<feature type="compositionally biased region" description="Low complexity" evidence="1">
    <location>
        <begin position="640"/>
        <end position="651"/>
    </location>
</feature>
<feature type="compositionally biased region" description="Polar residues" evidence="1">
    <location>
        <begin position="673"/>
        <end position="684"/>
    </location>
</feature>
<dbReference type="InterPro" id="IPR036388">
    <property type="entry name" value="WH-like_DNA-bd_sf"/>
</dbReference>
<dbReference type="SUPFAM" id="SSF88659">
    <property type="entry name" value="Sigma3 and sigma4 domains of RNA polymerase sigma factors"/>
    <property type="match status" value="1"/>
</dbReference>
<feature type="compositionally biased region" description="Polar residues" evidence="1">
    <location>
        <begin position="175"/>
        <end position="193"/>
    </location>
</feature>
<gene>
    <name evidence="3" type="ORF">GCM10009639_20580</name>
</gene>
<feature type="region of interest" description="Disordered" evidence="1">
    <location>
        <begin position="1"/>
        <end position="50"/>
    </location>
</feature>
<dbReference type="Proteomes" id="UP001499863">
    <property type="component" value="Unassembled WGS sequence"/>
</dbReference>
<reference evidence="3 4" key="1">
    <citation type="journal article" date="2019" name="Int. J. Syst. Evol. Microbiol.">
        <title>The Global Catalogue of Microorganisms (GCM) 10K type strain sequencing project: providing services to taxonomists for standard genome sequencing and annotation.</title>
        <authorList>
            <consortium name="The Broad Institute Genomics Platform"/>
            <consortium name="The Broad Institute Genome Sequencing Center for Infectious Disease"/>
            <person name="Wu L."/>
            <person name="Ma J."/>
        </authorList>
    </citation>
    <scope>NUCLEOTIDE SEQUENCE [LARGE SCALE GENOMIC DNA]</scope>
    <source>
        <strain evidence="3 4">JCM 12393</strain>
    </source>
</reference>
<feature type="compositionally biased region" description="Polar residues" evidence="1">
    <location>
        <begin position="316"/>
        <end position="328"/>
    </location>
</feature>
<feature type="region of interest" description="Disordered" evidence="1">
    <location>
        <begin position="1017"/>
        <end position="1052"/>
    </location>
</feature>
<dbReference type="SMART" id="SM00421">
    <property type="entry name" value="HTH_LUXR"/>
    <property type="match status" value="1"/>
</dbReference>
<feature type="compositionally biased region" description="Basic residues" evidence="1">
    <location>
        <begin position="21"/>
        <end position="34"/>
    </location>
</feature>
<feature type="compositionally biased region" description="Low complexity" evidence="1">
    <location>
        <begin position="687"/>
        <end position="714"/>
    </location>
</feature>
<dbReference type="InterPro" id="IPR013324">
    <property type="entry name" value="RNA_pol_sigma_r3/r4-like"/>
</dbReference>
<feature type="compositionally biased region" description="Basic and acidic residues" evidence="1">
    <location>
        <begin position="421"/>
        <end position="441"/>
    </location>
</feature>
<evidence type="ECO:0000259" key="2">
    <source>
        <dbReference type="SMART" id="SM00421"/>
    </source>
</evidence>
<proteinExistence type="predicted"/>
<evidence type="ECO:0000256" key="1">
    <source>
        <dbReference type="SAM" id="MobiDB-lite"/>
    </source>
</evidence>
<feature type="compositionally biased region" description="Polar residues" evidence="1">
    <location>
        <begin position="291"/>
        <end position="307"/>
    </location>
</feature>
<feature type="compositionally biased region" description="Basic and acidic residues" evidence="1">
    <location>
        <begin position="459"/>
        <end position="472"/>
    </location>
</feature>
<protein>
    <recommendedName>
        <fullName evidence="2">HTH luxR-type domain-containing protein</fullName>
    </recommendedName>
</protein>
<feature type="domain" description="HTH luxR-type" evidence="2">
    <location>
        <begin position="53"/>
        <end position="110"/>
    </location>
</feature>
<dbReference type="EMBL" id="BAAAKJ010000106">
    <property type="protein sequence ID" value="GAA1391090.1"/>
    <property type="molecule type" value="Genomic_DNA"/>
</dbReference>
<dbReference type="Gene3D" id="1.10.10.10">
    <property type="entry name" value="Winged helix-like DNA-binding domain superfamily/Winged helix DNA-binding domain"/>
    <property type="match status" value="2"/>
</dbReference>
<dbReference type="InterPro" id="IPR016032">
    <property type="entry name" value="Sig_transdc_resp-reg_C-effctor"/>
</dbReference>
<evidence type="ECO:0000313" key="4">
    <source>
        <dbReference type="Proteomes" id="UP001499863"/>
    </source>
</evidence>
<sequence>MTKPPTAAHPGNQPAPATQRRSGKGRPGKARTGRGRADGPPAGAGRDEGVALLRRLTAREAQAFAHLAAGRDLADTAAALGVTPATARSYQHRALRKLGTRTQSEITALAALLPTTASGTPADAAKTGTPQHNPATDRRSTNGTRTDLTETQSPQATTTTDPAADRRPPHDTPTAPASTRPQHNTTTMTNPSTDRQHSHDSPTDPAETRTPQATPTANPQPPNSTPSDPAKTGTPQHTVTTTNPATDRQPPHDTPTAPASTRPQHTTTTMTNPSTDRHRSHDTPAGPAETRTPQATPTAGQQPSSGTPADPARSRTVGQATATANLASGEQPPDGLHTAPAKAQAPRQTAVTTSPAAQANTATPSGHAADGRPVANAIGTNRPQGVRPGRAADAGADAPPQAGRAVEPMAAGRPRLAEGAMGRDSRQTADGSGTEHRDRQAAAKQPAGHGAARTSPGLDSREAATRAAEAADGRQVASNERTTEADGRRATAAAVPGPEGDRAAVEGAAMGSNGKQSREQPAERSTKRLPTGPDGRQAPHGQATKADTPGPENDQTTAERAAVGSNGDQRPEQPAERNTKKPSAGRDGQRASKRRAAAPVPDATDGQPVASGSDDGRAAERTTTAAGTRPVGPASGSGQTPARPAATAGRAPEPDGDQTTAVDGTRPAGSGSGSRQTAARTTDPTGRRPVAPGRGGRQAAAHTAKADGGWAAAGPDGTRDADGGRGVGFEEVYEAAHTRLVQQVFLLTACRHRAVHCVGRAFGEARRRWVAVAAGGEPEAWVRARACELALSPWHRGGPRRTHVWRLPHRRIKVRPADETQAVLPDHDRLTDRDRALLKALRWLSRPQRRALVLHDGLGMPATAVAVEVESTVAAAEGRVWAARAALARWVPDLVGADPAADGFADRLCALMHRAAVRGAPQPHRPPVPLLRARYGLANAGRTGAAALLTVAVGGAAVATLAGGGPGELFRPAGPPPPTLCAPVPALATGPDAPLPLLPVGPLSGIRSLWCSPTPGLEPVVVDPPPPREDGPYRPPTGGRATEALPPPGVVAAERPHGCAPWALHPCATDA</sequence>
<feature type="compositionally biased region" description="Basic and acidic residues" evidence="1">
    <location>
        <begin position="569"/>
        <end position="579"/>
    </location>
</feature>
<name>A0ABN1XVA0_9ACTN</name>
<dbReference type="Pfam" id="PF00196">
    <property type="entry name" value="GerE"/>
    <property type="match status" value="1"/>
</dbReference>
<feature type="compositionally biased region" description="Low complexity" evidence="1">
    <location>
        <begin position="387"/>
        <end position="405"/>
    </location>
</feature>
<feature type="compositionally biased region" description="Polar residues" evidence="1">
    <location>
        <begin position="346"/>
        <end position="364"/>
    </location>
</feature>
<feature type="compositionally biased region" description="Polar residues" evidence="1">
    <location>
        <begin position="141"/>
        <end position="155"/>
    </location>
</feature>
<feature type="compositionally biased region" description="Basic and acidic residues" evidence="1">
    <location>
        <begin position="516"/>
        <end position="526"/>
    </location>
</feature>
<accession>A0ABN1XVA0</accession>
<feature type="compositionally biased region" description="Low complexity" evidence="1">
    <location>
        <begin position="442"/>
        <end position="452"/>
    </location>
</feature>
<feature type="compositionally biased region" description="Polar residues" evidence="1">
    <location>
        <begin position="233"/>
        <end position="246"/>
    </location>
</feature>
<dbReference type="SUPFAM" id="SSF46894">
    <property type="entry name" value="C-terminal effector domain of the bipartite response regulators"/>
    <property type="match status" value="1"/>
</dbReference>
<comment type="caution">
    <text evidence="3">The sequence shown here is derived from an EMBL/GenBank/DDBJ whole genome shotgun (WGS) entry which is preliminary data.</text>
</comment>
<dbReference type="InterPro" id="IPR000792">
    <property type="entry name" value="Tscrpt_reg_LuxR_C"/>
</dbReference>
<organism evidence="3 4">
    <name type="scientific">Kitasatospora putterlickiae</name>
    <dbReference type="NCBI Taxonomy" id="221725"/>
    <lineage>
        <taxon>Bacteria</taxon>
        <taxon>Bacillati</taxon>
        <taxon>Actinomycetota</taxon>
        <taxon>Actinomycetes</taxon>
        <taxon>Kitasatosporales</taxon>
        <taxon>Streptomycetaceae</taxon>
        <taxon>Kitasatospora</taxon>
    </lineage>
</organism>
<dbReference type="RefSeq" id="WP_344331833.1">
    <property type="nucleotide sequence ID" value="NZ_BAAAKJ010000106.1"/>
</dbReference>